<evidence type="ECO:0000313" key="2">
    <source>
        <dbReference type="Proteomes" id="UP001374535"/>
    </source>
</evidence>
<dbReference type="AlphaFoldDB" id="A0AAQ3S0U1"/>
<proteinExistence type="predicted"/>
<dbReference type="EMBL" id="CP144696">
    <property type="protein sequence ID" value="WVZ12318.1"/>
    <property type="molecule type" value="Genomic_DNA"/>
</dbReference>
<gene>
    <name evidence="1" type="ORF">V8G54_016848</name>
</gene>
<protein>
    <submittedName>
        <fullName evidence="1">Uncharacterized protein</fullName>
    </submittedName>
</protein>
<name>A0AAQ3S0U1_VIGMU</name>
<sequence>MSTHLSIRTRIVPIIVPLTLFNPCTNSLCWLPPRPTPPEYVLTIRSIRMLQGTITAPLVCIPLGVSYQFVVPHQGTLPHRRTCCILGYQKLVCKASRLVLGWHNNTMGASG</sequence>
<evidence type="ECO:0000313" key="1">
    <source>
        <dbReference type="EMBL" id="WVZ12318.1"/>
    </source>
</evidence>
<organism evidence="1 2">
    <name type="scientific">Vigna mungo</name>
    <name type="common">Black gram</name>
    <name type="synonym">Phaseolus mungo</name>
    <dbReference type="NCBI Taxonomy" id="3915"/>
    <lineage>
        <taxon>Eukaryota</taxon>
        <taxon>Viridiplantae</taxon>
        <taxon>Streptophyta</taxon>
        <taxon>Embryophyta</taxon>
        <taxon>Tracheophyta</taxon>
        <taxon>Spermatophyta</taxon>
        <taxon>Magnoliopsida</taxon>
        <taxon>eudicotyledons</taxon>
        <taxon>Gunneridae</taxon>
        <taxon>Pentapetalae</taxon>
        <taxon>rosids</taxon>
        <taxon>fabids</taxon>
        <taxon>Fabales</taxon>
        <taxon>Fabaceae</taxon>
        <taxon>Papilionoideae</taxon>
        <taxon>50 kb inversion clade</taxon>
        <taxon>NPAAA clade</taxon>
        <taxon>indigoferoid/millettioid clade</taxon>
        <taxon>Phaseoleae</taxon>
        <taxon>Vigna</taxon>
    </lineage>
</organism>
<keyword evidence="2" id="KW-1185">Reference proteome</keyword>
<reference evidence="1 2" key="1">
    <citation type="journal article" date="2023" name="Life. Sci Alliance">
        <title>Evolutionary insights into 3D genome organization and epigenetic landscape of Vigna mungo.</title>
        <authorList>
            <person name="Junaid A."/>
            <person name="Singh B."/>
            <person name="Bhatia S."/>
        </authorList>
    </citation>
    <scope>NUCLEOTIDE SEQUENCE [LARGE SCALE GENOMIC DNA]</scope>
    <source>
        <strain evidence="1">Urdbean</strain>
    </source>
</reference>
<accession>A0AAQ3S0U1</accession>
<dbReference type="Proteomes" id="UP001374535">
    <property type="component" value="Chromosome 5"/>
</dbReference>